<keyword evidence="6" id="KW-1185">Reference proteome</keyword>
<feature type="modified residue" description="4-aspartylphosphate" evidence="3">
    <location>
        <position position="79"/>
    </location>
</feature>
<evidence type="ECO:0000256" key="3">
    <source>
        <dbReference type="PROSITE-ProRule" id="PRU00169"/>
    </source>
</evidence>
<keyword evidence="1 3" id="KW-0597">Phosphoprotein</keyword>
<evidence type="ECO:0000313" key="6">
    <source>
        <dbReference type="Proteomes" id="UP001194696"/>
    </source>
</evidence>
<dbReference type="SMART" id="SM00448">
    <property type="entry name" value="REC"/>
    <property type="match status" value="1"/>
</dbReference>
<sequence>SQGVDSGLGLLTDSDDQLAAPHIPRAFSSNLPYDRRTRDRVTQLDVFRSHRYPHSSILNCGFQKPTVPHIVPYDLIFMDIWMPKVNGLDASSYIRKNLSGNTPNRPYTMAMTSCVMPGDREKCIASGMNDYISKPLRKEELDQCLWSFTTLYLKHCQSRST</sequence>
<feature type="domain" description="Response regulatory" evidence="4">
    <location>
        <begin position="1"/>
        <end position="149"/>
    </location>
</feature>
<accession>A0ABQ7JXW3</accession>
<dbReference type="PANTHER" id="PTHR45339:SF1">
    <property type="entry name" value="HYBRID SIGNAL TRANSDUCTION HISTIDINE KINASE J"/>
    <property type="match status" value="1"/>
</dbReference>
<keyword evidence="2" id="KW-0902">Two-component regulatory system</keyword>
<comment type="caution">
    <text evidence="5">The sequence shown here is derived from an EMBL/GenBank/DDBJ whole genome shotgun (WGS) entry which is preliminary data.</text>
</comment>
<dbReference type="InterPro" id="IPR011006">
    <property type="entry name" value="CheY-like_superfamily"/>
</dbReference>
<dbReference type="SUPFAM" id="SSF52172">
    <property type="entry name" value="CheY-like"/>
    <property type="match status" value="1"/>
</dbReference>
<protein>
    <recommendedName>
        <fullName evidence="4">Response regulatory domain-containing protein</fullName>
    </recommendedName>
</protein>
<evidence type="ECO:0000256" key="2">
    <source>
        <dbReference type="ARBA" id="ARBA00023012"/>
    </source>
</evidence>
<dbReference type="PANTHER" id="PTHR45339">
    <property type="entry name" value="HYBRID SIGNAL TRANSDUCTION HISTIDINE KINASE J"/>
    <property type="match status" value="1"/>
</dbReference>
<evidence type="ECO:0000259" key="4">
    <source>
        <dbReference type="PROSITE" id="PS50110"/>
    </source>
</evidence>
<evidence type="ECO:0000256" key="1">
    <source>
        <dbReference type="ARBA" id="ARBA00022553"/>
    </source>
</evidence>
<dbReference type="Proteomes" id="UP001194696">
    <property type="component" value="Unassembled WGS sequence"/>
</dbReference>
<name>A0ABQ7JXW3_9FUNG</name>
<dbReference type="Pfam" id="PF00072">
    <property type="entry name" value="Response_reg"/>
    <property type="match status" value="1"/>
</dbReference>
<dbReference type="CDD" id="cd17546">
    <property type="entry name" value="REC_hyHK_CKI1_RcsC-like"/>
    <property type="match status" value="1"/>
</dbReference>
<evidence type="ECO:0000313" key="5">
    <source>
        <dbReference type="EMBL" id="KAG0286901.1"/>
    </source>
</evidence>
<proteinExistence type="predicted"/>
<dbReference type="EMBL" id="JAAAIM010000534">
    <property type="protein sequence ID" value="KAG0286901.1"/>
    <property type="molecule type" value="Genomic_DNA"/>
</dbReference>
<organism evidence="5 6">
    <name type="scientific">Linnemannia gamsii</name>
    <dbReference type="NCBI Taxonomy" id="64522"/>
    <lineage>
        <taxon>Eukaryota</taxon>
        <taxon>Fungi</taxon>
        <taxon>Fungi incertae sedis</taxon>
        <taxon>Mucoromycota</taxon>
        <taxon>Mortierellomycotina</taxon>
        <taxon>Mortierellomycetes</taxon>
        <taxon>Mortierellales</taxon>
        <taxon>Mortierellaceae</taxon>
        <taxon>Linnemannia</taxon>
    </lineage>
</organism>
<dbReference type="InterPro" id="IPR001789">
    <property type="entry name" value="Sig_transdc_resp-reg_receiver"/>
</dbReference>
<dbReference type="Gene3D" id="3.40.50.2300">
    <property type="match status" value="1"/>
</dbReference>
<gene>
    <name evidence="5" type="ORF">BGZ96_009082</name>
</gene>
<reference evidence="5 6" key="1">
    <citation type="journal article" date="2020" name="Fungal Divers.">
        <title>Resolving the Mortierellaceae phylogeny through synthesis of multi-gene phylogenetics and phylogenomics.</title>
        <authorList>
            <person name="Vandepol N."/>
            <person name="Liber J."/>
            <person name="Desiro A."/>
            <person name="Na H."/>
            <person name="Kennedy M."/>
            <person name="Barry K."/>
            <person name="Grigoriev I.V."/>
            <person name="Miller A.N."/>
            <person name="O'Donnell K."/>
            <person name="Stajich J.E."/>
            <person name="Bonito G."/>
        </authorList>
    </citation>
    <scope>NUCLEOTIDE SEQUENCE [LARGE SCALE GENOMIC DNA]</scope>
    <source>
        <strain evidence="5 6">AD045</strain>
    </source>
</reference>
<dbReference type="PROSITE" id="PS50110">
    <property type="entry name" value="RESPONSE_REGULATORY"/>
    <property type="match status" value="1"/>
</dbReference>
<feature type="non-terminal residue" evidence="5">
    <location>
        <position position="1"/>
    </location>
</feature>